<organism evidence="8 9">
    <name type="scientific">Aotus nancymaae</name>
    <name type="common">Ma's night monkey</name>
    <dbReference type="NCBI Taxonomy" id="37293"/>
    <lineage>
        <taxon>Eukaryota</taxon>
        <taxon>Metazoa</taxon>
        <taxon>Chordata</taxon>
        <taxon>Craniata</taxon>
        <taxon>Vertebrata</taxon>
        <taxon>Euteleostomi</taxon>
        <taxon>Mammalia</taxon>
        <taxon>Eutheria</taxon>
        <taxon>Euarchontoglires</taxon>
        <taxon>Primates</taxon>
        <taxon>Haplorrhini</taxon>
        <taxon>Platyrrhini</taxon>
        <taxon>Aotidae</taxon>
        <taxon>Aotus</taxon>
    </lineage>
</organism>
<dbReference type="InterPro" id="IPR048278">
    <property type="entry name" value="PFN"/>
</dbReference>
<dbReference type="PROSITE" id="PS00414">
    <property type="entry name" value="PROFILIN"/>
    <property type="match status" value="1"/>
</dbReference>
<dbReference type="InterPro" id="IPR005454">
    <property type="entry name" value="Profilin1/2/3_vertebrate"/>
</dbReference>
<evidence type="ECO:0000256" key="5">
    <source>
        <dbReference type="ARBA" id="ARBA00023203"/>
    </source>
</evidence>
<keyword evidence="9" id="KW-1185">Reference proteome</keyword>
<evidence type="ECO:0000313" key="8">
    <source>
        <dbReference type="Ensembl" id="ENSANAP00000003875.1"/>
    </source>
</evidence>
<dbReference type="GeneTree" id="ENSGT00940000153664"/>
<dbReference type="InterPro" id="IPR036140">
    <property type="entry name" value="PFN_sf"/>
</dbReference>
<keyword evidence="4" id="KW-0007">Acetylation</keyword>
<reference evidence="8" key="2">
    <citation type="submission" date="2025-09" db="UniProtKB">
        <authorList>
            <consortium name="Ensembl"/>
        </authorList>
    </citation>
    <scope>IDENTIFICATION</scope>
</reference>
<dbReference type="CDD" id="cd00148">
    <property type="entry name" value="PROF"/>
    <property type="match status" value="1"/>
</dbReference>
<dbReference type="PANTHER" id="PTHR13936">
    <property type="entry name" value="PROFILIN"/>
    <property type="match status" value="1"/>
</dbReference>
<dbReference type="STRING" id="37293.ENSANAP00000003875"/>
<dbReference type="GO" id="GO:0032233">
    <property type="term" value="P:positive regulation of actin filament bundle assembly"/>
    <property type="evidence" value="ECO:0007669"/>
    <property type="project" value="TreeGrafter"/>
</dbReference>
<evidence type="ECO:0000256" key="1">
    <source>
        <dbReference type="ARBA" id="ARBA00004245"/>
    </source>
</evidence>
<evidence type="ECO:0000256" key="7">
    <source>
        <dbReference type="RuleBase" id="RU003909"/>
    </source>
</evidence>
<sequence>MAGWNAYIDNLMADGTCQDAAIMGYKDSPSVWAAVPGKTFPAEVGVLVGKDRSSFYVNGLTLGGHMDLRTKSTSGALTFNVTVTKTDKTLVLLMGKEGVHGGLINKKCYEMASHLRRAQY</sequence>
<proteinExistence type="inferred from homology"/>
<dbReference type="PRINTS" id="PR01639">
    <property type="entry name" value="PROFILINMAML"/>
</dbReference>
<dbReference type="GO" id="GO:0030036">
    <property type="term" value="P:actin cytoskeleton organization"/>
    <property type="evidence" value="ECO:0007669"/>
    <property type="project" value="InterPro"/>
</dbReference>
<dbReference type="GO" id="GO:0005737">
    <property type="term" value="C:cytoplasm"/>
    <property type="evidence" value="ECO:0007669"/>
    <property type="project" value="TreeGrafter"/>
</dbReference>
<comment type="subcellular location">
    <subcellularLocation>
        <location evidence="1">Cytoplasm</location>
        <location evidence="1">Cytoskeleton</location>
    </subcellularLocation>
</comment>
<evidence type="ECO:0000256" key="4">
    <source>
        <dbReference type="ARBA" id="ARBA00022990"/>
    </source>
</evidence>
<dbReference type="Gene3D" id="3.30.450.30">
    <property type="entry name" value="Dynein light chain 2a, cytoplasmic"/>
    <property type="match status" value="2"/>
</dbReference>
<evidence type="ECO:0000256" key="3">
    <source>
        <dbReference type="ARBA" id="ARBA00022490"/>
    </source>
</evidence>
<keyword evidence="6" id="KW-0206">Cytoskeleton</keyword>
<name>A0A2K5C5D4_AOTNA</name>
<dbReference type="InterPro" id="IPR005455">
    <property type="entry name" value="PFN_euk"/>
</dbReference>
<dbReference type="SUPFAM" id="SSF55770">
    <property type="entry name" value="Profilin (actin-binding protein)"/>
    <property type="match status" value="1"/>
</dbReference>
<evidence type="ECO:0000256" key="6">
    <source>
        <dbReference type="ARBA" id="ARBA00023212"/>
    </source>
</evidence>
<dbReference type="AlphaFoldDB" id="A0A2K5C5D4"/>
<evidence type="ECO:0000256" key="2">
    <source>
        <dbReference type="ARBA" id="ARBA00010058"/>
    </source>
</evidence>
<dbReference type="PANTHER" id="PTHR13936:SF14">
    <property type="entry name" value="PROFILIN-1"/>
    <property type="match status" value="1"/>
</dbReference>
<protein>
    <recommendedName>
        <fullName evidence="7">Profilin</fullName>
    </recommendedName>
</protein>
<comment type="similarity">
    <text evidence="2 7">Belongs to the profilin family.</text>
</comment>
<dbReference type="GO" id="GO:0030833">
    <property type="term" value="P:regulation of actin filament polymerization"/>
    <property type="evidence" value="ECO:0007669"/>
    <property type="project" value="TreeGrafter"/>
</dbReference>
<dbReference type="GO" id="GO:0003779">
    <property type="term" value="F:actin binding"/>
    <property type="evidence" value="ECO:0007669"/>
    <property type="project" value="UniProtKB-KW"/>
</dbReference>
<dbReference type="Pfam" id="PF00235">
    <property type="entry name" value="Profilin"/>
    <property type="match status" value="1"/>
</dbReference>
<keyword evidence="3" id="KW-0963">Cytoplasm</keyword>
<dbReference type="Proteomes" id="UP000233020">
    <property type="component" value="Unplaced"/>
</dbReference>
<dbReference type="Ensembl" id="ENSANAT00000021579.1">
    <property type="protein sequence ID" value="ENSANAP00000003875.1"/>
    <property type="gene ID" value="ENSANAG00000019951.1"/>
</dbReference>
<reference evidence="8" key="1">
    <citation type="submission" date="2025-08" db="UniProtKB">
        <authorList>
            <consortium name="Ensembl"/>
        </authorList>
    </citation>
    <scope>IDENTIFICATION</scope>
</reference>
<dbReference type="OMA" id="SPSVWAV"/>
<dbReference type="SMART" id="SM00392">
    <property type="entry name" value="PROF"/>
    <property type="match status" value="1"/>
</dbReference>
<keyword evidence="5 7" id="KW-0009">Actin-binding</keyword>
<dbReference type="InterPro" id="IPR027310">
    <property type="entry name" value="Profilin_CS"/>
</dbReference>
<dbReference type="GO" id="GO:0005856">
    <property type="term" value="C:cytoskeleton"/>
    <property type="evidence" value="ECO:0007669"/>
    <property type="project" value="UniProtKB-SubCell"/>
</dbReference>
<accession>A0A2K5C5D4</accession>
<evidence type="ECO:0000313" key="9">
    <source>
        <dbReference type="Proteomes" id="UP000233020"/>
    </source>
</evidence>